<evidence type="ECO:0000256" key="3">
    <source>
        <dbReference type="ARBA" id="ARBA00022723"/>
    </source>
</evidence>
<keyword evidence="9" id="KW-1185">Reference proteome</keyword>
<dbReference type="Proteomes" id="UP001558713">
    <property type="component" value="Unassembled WGS sequence"/>
</dbReference>
<dbReference type="PANTHER" id="PTHR15710:SF196">
    <property type="entry name" value="F6A14.12 PROTEIN-RELATED"/>
    <property type="match status" value="1"/>
</dbReference>
<dbReference type="PROSITE" id="PS50089">
    <property type="entry name" value="ZF_RING_2"/>
    <property type="match status" value="1"/>
</dbReference>
<dbReference type="SUPFAM" id="SSF57850">
    <property type="entry name" value="RING/U-box"/>
    <property type="match status" value="1"/>
</dbReference>
<accession>A0ABD1B1N4</accession>
<name>A0ABD1B1N4_CARAN</name>
<evidence type="ECO:0000256" key="4">
    <source>
        <dbReference type="ARBA" id="ARBA00022771"/>
    </source>
</evidence>
<dbReference type="EC" id="2.3.2.27" evidence="2"/>
<reference evidence="8 9" key="1">
    <citation type="submission" date="2024-04" db="EMBL/GenBank/DDBJ databases">
        <title>Genome assembly C_amara_ONT_v2.</title>
        <authorList>
            <person name="Yant L."/>
            <person name="Moore C."/>
            <person name="Slenker M."/>
        </authorList>
    </citation>
    <scope>NUCLEOTIDE SEQUENCE [LARGE SCALE GENOMIC DNA]</scope>
    <source>
        <tissue evidence="8">Leaf</tissue>
    </source>
</reference>
<evidence type="ECO:0000256" key="5">
    <source>
        <dbReference type="ARBA" id="ARBA00022833"/>
    </source>
</evidence>
<evidence type="ECO:0000313" key="9">
    <source>
        <dbReference type="Proteomes" id="UP001558713"/>
    </source>
</evidence>
<dbReference type="SMART" id="SM00184">
    <property type="entry name" value="RING"/>
    <property type="match status" value="1"/>
</dbReference>
<comment type="catalytic activity">
    <reaction evidence="1">
        <text>S-ubiquitinyl-[E2 ubiquitin-conjugating enzyme]-L-cysteine + [acceptor protein]-L-lysine = [E2 ubiquitin-conjugating enzyme]-L-cysteine + N(6)-ubiquitinyl-[acceptor protein]-L-lysine.</text>
        <dbReference type="EC" id="2.3.2.27"/>
    </reaction>
</comment>
<feature type="domain" description="RING-type" evidence="7">
    <location>
        <begin position="152"/>
        <end position="193"/>
    </location>
</feature>
<dbReference type="InterPro" id="IPR001841">
    <property type="entry name" value="Znf_RING"/>
</dbReference>
<dbReference type="Gene3D" id="3.30.40.10">
    <property type="entry name" value="Zinc/RING finger domain, C3HC4 (zinc finger)"/>
    <property type="match status" value="1"/>
</dbReference>
<dbReference type="CDD" id="cd16454">
    <property type="entry name" value="RING-H2_PA-TM-RING"/>
    <property type="match status" value="1"/>
</dbReference>
<evidence type="ECO:0000313" key="8">
    <source>
        <dbReference type="EMBL" id="KAL1207870.1"/>
    </source>
</evidence>
<keyword evidence="5" id="KW-0862">Zinc</keyword>
<dbReference type="InterPro" id="IPR013083">
    <property type="entry name" value="Znf_RING/FYVE/PHD"/>
</dbReference>
<evidence type="ECO:0000256" key="1">
    <source>
        <dbReference type="ARBA" id="ARBA00000900"/>
    </source>
</evidence>
<protein>
    <recommendedName>
        <fullName evidence="2">RING-type E3 ubiquitin transferase</fullName>
        <ecNumber evidence="2">2.3.2.27</ecNumber>
    </recommendedName>
</protein>
<dbReference type="AlphaFoldDB" id="A0ABD1B1N4"/>
<evidence type="ECO:0000259" key="7">
    <source>
        <dbReference type="PROSITE" id="PS50089"/>
    </source>
</evidence>
<evidence type="ECO:0000256" key="2">
    <source>
        <dbReference type="ARBA" id="ARBA00012483"/>
    </source>
</evidence>
<evidence type="ECO:0000256" key="6">
    <source>
        <dbReference type="PROSITE-ProRule" id="PRU00175"/>
    </source>
</evidence>
<keyword evidence="3" id="KW-0479">Metal-binding</keyword>
<dbReference type="PANTHER" id="PTHR15710">
    <property type="entry name" value="E3 UBIQUITIN-PROTEIN LIGASE PRAJA"/>
    <property type="match status" value="1"/>
</dbReference>
<dbReference type="EMBL" id="JBANAX010000465">
    <property type="protein sequence ID" value="KAL1207870.1"/>
    <property type="molecule type" value="Genomic_DNA"/>
</dbReference>
<sequence>MMIINLNHEIILHPQPEDVDTITVHARVEGYDSTFTATNFLEEFNEDECHSKENLNYFLMASGINDDDTTNGIIKLIVYVSEVTSPASSGYFPGCALKVWLSLVYDDIQIEDAVQASFEESYNIRFRSASMLVVESLPRKLYEKTSSTDEKCAVCLEEFNNGSRVVTLPCEHYFDDECVVKWFETGHFCPLCRFELPCQDQ</sequence>
<keyword evidence="4 6" id="KW-0863">Zinc-finger</keyword>
<dbReference type="GO" id="GO:0008270">
    <property type="term" value="F:zinc ion binding"/>
    <property type="evidence" value="ECO:0007669"/>
    <property type="project" value="UniProtKB-KW"/>
</dbReference>
<proteinExistence type="predicted"/>
<comment type="caution">
    <text evidence="8">The sequence shown here is derived from an EMBL/GenBank/DDBJ whole genome shotgun (WGS) entry which is preliminary data.</text>
</comment>
<dbReference type="GO" id="GO:0061630">
    <property type="term" value="F:ubiquitin protein ligase activity"/>
    <property type="evidence" value="ECO:0007669"/>
    <property type="project" value="UniProtKB-EC"/>
</dbReference>
<organism evidence="8 9">
    <name type="scientific">Cardamine amara subsp. amara</name>
    <dbReference type="NCBI Taxonomy" id="228776"/>
    <lineage>
        <taxon>Eukaryota</taxon>
        <taxon>Viridiplantae</taxon>
        <taxon>Streptophyta</taxon>
        <taxon>Embryophyta</taxon>
        <taxon>Tracheophyta</taxon>
        <taxon>Spermatophyta</taxon>
        <taxon>Magnoliopsida</taxon>
        <taxon>eudicotyledons</taxon>
        <taxon>Gunneridae</taxon>
        <taxon>Pentapetalae</taxon>
        <taxon>rosids</taxon>
        <taxon>malvids</taxon>
        <taxon>Brassicales</taxon>
        <taxon>Brassicaceae</taxon>
        <taxon>Cardamineae</taxon>
        <taxon>Cardamine</taxon>
    </lineage>
</organism>
<gene>
    <name evidence="8" type="ORF">V5N11_014035</name>
</gene>
<dbReference type="Pfam" id="PF13639">
    <property type="entry name" value="zf-RING_2"/>
    <property type="match status" value="1"/>
</dbReference>